<evidence type="ECO:0000313" key="3">
    <source>
        <dbReference type="Proteomes" id="UP000199608"/>
    </source>
</evidence>
<gene>
    <name evidence="2" type="ORF">SAMN04487931_106152</name>
</gene>
<dbReference type="RefSeq" id="WP_245743091.1">
    <property type="nucleotide sequence ID" value="NZ_FNLL01000006.1"/>
</dbReference>
<dbReference type="Proteomes" id="UP000199608">
    <property type="component" value="Unassembled WGS sequence"/>
</dbReference>
<dbReference type="Gene3D" id="1.25.40.10">
    <property type="entry name" value="Tetratricopeptide repeat domain"/>
    <property type="match status" value="2"/>
</dbReference>
<evidence type="ECO:0000256" key="1">
    <source>
        <dbReference type="SAM" id="SignalP"/>
    </source>
</evidence>
<dbReference type="InterPro" id="IPR011990">
    <property type="entry name" value="TPR-like_helical_dom_sf"/>
</dbReference>
<evidence type="ECO:0000313" key="2">
    <source>
        <dbReference type="EMBL" id="SDU29218.1"/>
    </source>
</evidence>
<reference evidence="3" key="1">
    <citation type="submission" date="2016-10" db="EMBL/GenBank/DDBJ databases">
        <authorList>
            <person name="Varghese N."/>
            <person name="Submissions S."/>
        </authorList>
    </citation>
    <scope>NUCLEOTIDE SEQUENCE [LARGE SCALE GENOMIC DNA]</scope>
    <source>
        <strain evidence="3">DSM 3384</strain>
    </source>
</reference>
<dbReference type="InterPro" id="IPR019734">
    <property type="entry name" value="TPR_rpt"/>
</dbReference>
<sequence>MKKKRPRTQYVTALWLFLVFVLLPAGTGAADAQCPDEKTLSRNARIALVAAQKQINENNPSNARQTLLKFNQEYPDENHPYVAYTLANLLVEKDLLSQALAQYQKTIDMCEGYAPAWQNMGKICFDLKKFNQAALAMEKTYELTGRKNHLLLFHAAVAHISDKKSEKALNHLQFLTSGKAGPPEAGWVKLMARLSIEQQQAKKAIAIVENLLDKKNPDACLFRVAANLYLHMNKYRKAAEALSVYGMLCPLAIAEQTLLADLYNNLGIPFKAALHYEKVIEKKSEKKTYERLASAWLEACKPEKAMRAAEQGLKIHPKSQALWKIKAWIHYDNKEFHKASQAFLQACVLKKSDSKSLFMHGLCACKAGRHEIAKKALEKASCHSRYKKQALALIRQMEQGAGKS</sequence>
<keyword evidence="1" id="KW-0732">Signal</keyword>
<dbReference type="SUPFAM" id="SSF48452">
    <property type="entry name" value="TPR-like"/>
    <property type="match status" value="2"/>
</dbReference>
<dbReference type="SMART" id="SM00028">
    <property type="entry name" value="TPR"/>
    <property type="match status" value="5"/>
</dbReference>
<name>A0A1H2HCF5_9BACT</name>
<feature type="chain" id="PRO_5011696435" evidence="1">
    <location>
        <begin position="33"/>
        <end position="404"/>
    </location>
</feature>
<protein>
    <submittedName>
        <fullName evidence="2">Uncharacterized protein</fullName>
    </submittedName>
</protein>
<proteinExistence type="predicted"/>
<feature type="signal peptide" evidence="1">
    <location>
        <begin position="1"/>
        <end position="32"/>
    </location>
</feature>
<accession>A0A1H2HCF5</accession>
<dbReference type="AlphaFoldDB" id="A0A1H2HCF5"/>
<keyword evidence="3" id="KW-1185">Reference proteome</keyword>
<organism evidence="2 3">
    <name type="scientific">Desulfobacula phenolica</name>
    <dbReference type="NCBI Taxonomy" id="90732"/>
    <lineage>
        <taxon>Bacteria</taxon>
        <taxon>Pseudomonadati</taxon>
        <taxon>Thermodesulfobacteriota</taxon>
        <taxon>Desulfobacteria</taxon>
        <taxon>Desulfobacterales</taxon>
        <taxon>Desulfobacteraceae</taxon>
        <taxon>Desulfobacula</taxon>
    </lineage>
</organism>
<dbReference type="EMBL" id="FNLL01000006">
    <property type="protein sequence ID" value="SDU29218.1"/>
    <property type="molecule type" value="Genomic_DNA"/>
</dbReference>